<dbReference type="SMART" id="SM00219">
    <property type="entry name" value="TyrKc"/>
    <property type="match status" value="1"/>
</dbReference>
<dbReference type="PROSITE" id="PS50011">
    <property type="entry name" value="PROTEIN_KINASE_DOM"/>
    <property type="match status" value="1"/>
</dbReference>
<accession>A0A4U5MQK9</accession>
<keyword evidence="6" id="KW-0727">SH2 domain</keyword>
<dbReference type="Gene3D" id="3.30.505.10">
    <property type="entry name" value="SH2 domain"/>
    <property type="match status" value="1"/>
</dbReference>
<gene>
    <name evidence="10" type="ORF">L596_019464</name>
</gene>
<evidence type="ECO:0000256" key="1">
    <source>
        <dbReference type="ARBA" id="ARBA00022679"/>
    </source>
</evidence>
<dbReference type="SUPFAM" id="SSF55550">
    <property type="entry name" value="SH2 domain"/>
    <property type="match status" value="1"/>
</dbReference>
<dbReference type="PANTHER" id="PTHR24418">
    <property type="entry name" value="TYROSINE-PROTEIN KINASE"/>
    <property type="match status" value="1"/>
</dbReference>
<keyword evidence="5 7" id="KW-0829">Tyrosine-protein kinase</keyword>
<organism evidence="10 11">
    <name type="scientific">Steinernema carpocapsae</name>
    <name type="common">Entomopathogenic nematode</name>
    <dbReference type="NCBI Taxonomy" id="34508"/>
    <lineage>
        <taxon>Eukaryota</taxon>
        <taxon>Metazoa</taxon>
        <taxon>Ecdysozoa</taxon>
        <taxon>Nematoda</taxon>
        <taxon>Chromadorea</taxon>
        <taxon>Rhabditida</taxon>
        <taxon>Tylenchina</taxon>
        <taxon>Panagrolaimomorpha</taxon>
        <taxon>Strongyloidoidea</taxon>
        <taxon>Steinernematidae</taxon>
        <taxon>Steinernema</taxon>
    </lineage>
</organism>
<dbReference type="GO" id="GO:0004715">
    <property type="term" value="F:non-membrane spanning protein tyrosine kinase activity"/>
    <property type="evidence" value="ECO:0007669"/>
    <property type="project" value="UniProtKB-EC"/>
</dbReference>
<reference evidence="10 11" key="1">
    <citation type="journal article" date="2015" name="Genome Biol.">
        <title>Comparative genomics of Steinernema reveals deeply conserved gene regulatory networks.</title>
        <authorList>
            <person name="Dillman A.R."/>
            <person name="Macchietto M."/>
            <person name="Porter C.F."/>
            <person name="Rogers A."/>
            <person name="Williams B."/>
            <person name="Antoshechkin I."/>
            <person name="Lee M.M."/>
            <person name="Goodwin Z."/>
            <person name="Lu X."/>
            <person name="Lewis E.E."/>
            <person name="Goodrich-Blair H."/>
            <person name="Stock S.P."/>
            <person name="Adams B.J."/>
            <person name="Sternberg P.W."/>
            <person name="Mortazavi A."/>
        </authorList>
    </citation>
    <scope>NUCLEOTIDE SEQUENCE [LARGE SCALE GENOMIC DNA]</scope>
    <source>
        <strain evidence="10 11">ALL</strain>
    </source>
</reference>
<dbReference type="InterPro" id="IPR000719">
    <property type="entry name" value="Prot_kinase_dom"/>
</dbReference>
<protein>
    <recommendedName>
        <fullName evidence="7">Tyrosine-protein kinase</fullName>
        <ecNumber evidence="7">2.7.10.2</ecNumber>
    </recommendedName>
</protein>
<dbReference type="EC" id="2.7.10.2" evidence="7"/>
<dbReference type="GO" id="GO:0005524">
    <property type="term" value="F:ATP binding"/>
    <property type="evidence" value="ECO:0007669"/>
    <property type="project" value="UniProtKB-KW"/>
</dbReference>
<evidence type="ECO:0000313" key="11">
    <source>
        <dbReference type="Proteomes" id="UP000298663"/>
    </source>
</evidence>
<evidence type="ECO:0000256" key="4">
    <source>
        <dbReference type="ARBA" id="ARBA00022840"/>
    </source>
</evidence>
<dbReference type="Proteomes" id="UP000298663">
    <property type="component" value="Unassembled WGS sequence"/>
</dbReference>
<dbReference type="PROSITE" id="PS50001">
    <property type="entry name" value="SH2"/>
    <property type="match status" value="1"/>
</dbReference>
<dbReference type="SMART" id="SM00252">
    <property type="entry name" value="SH2"/>
    <property type="match status" value="1"/>
</dbReference>
<dbReference type="InterPro" id="IPR000980">
    <property type="entry name" value="SH2"/>
</dbReference>
<evidence type="ECO:0000256" key="3">
    <source>
        <dbReference type="ARBA" id="ARBA00022777"/>
    </source>
</evidence>
<dbReference type="SUPFAM" id="SSF56112">
    <property type="entry name" value="Protein kinase-like (PK-like)"/>
    <property type="match status" value="1"/>
</dbReference>
<keyword evidence="11" id="KW-1185">Reference proteome</keyword>
<keyword evidence="3 7" id="KW-0418">Kinase</keyword>
<dbReference type="EMBL" id="AZBU02000006">
    <property type="protein sequence ID" value="TKR71936.1"/>
    <property type="molecule type" value="Genomic_DNA"/>
</dbReference>
<dbReference type="Gene3D" id="3.30.200.20">
    <property type="entry name" value="Phosphorylase Kinase, domain 1"/>
    <property type="match status" value="1"/>
</dbReference>
<feature type="domain" description="SH2" evidence="8">
    <location>
        <begin position="19"/>
        <end position="121"/>
    </location>
</feature>
<feature type="domain" description="Protein kinase" evidence="9">
    <location>
        <begin position="132"/>
        <end position="278"/>
    </location>
</feature>
<evidence type="ECO:0000256" key="2">
    <source>
        <dbReference type="ARBA" id="ARBA00022741"/>
    </source>
</evidence>
<keyword evidence="4 7" id="KW-0067">ATP-binding</keyword>
<dbReference type="InterPro" id="IPR011009">
    <property type="entry name" value="Kinase-like_dom_sf"/>
</dbReference>
<comment type="similarity">
    <text evidence="7">Belongs to the protein kinase superfamily. Tyr protein kinase family.</text>
</comment>
<evidence type="ECO:0000256" key="7">
    <source>
        <dbReference type="RuleBase" id="RU362096"/>
    </source>
</evidence>
<keyword evidence="1 7" id="KW-0808">Transferase</keyword>
<keyword evidence="2 7" id="KW-0547">Nucleotide-binding</keyword>
<comment type="catalytic activity">
    <reaction evidence="7">
        <text>L-tyrosyl-[protein] + ATP = O-phospho-L-tyrosyl-[protein] + ADP + H(+)</text>
        <dbReference type="Rhea" id="RHEA:10596"/>
        <dbReference type="Rhea" id="RHEA-COMP:10136"/>
        <dbReference type="Rhea" id="RHEA-COMP:20101"/>
        <dbReference type="ChEBI" id="CHEBI:15378"/>
        <dbReference type="ChEBI" id="CHEBI:30616"/>
        <dbReference type="ChEBI" id="CHEBI:46858"/>
        <dbReference type="ChEBI" id="CHEBI:61978"/>
        <dbReference type="ChEBI" id="CHEBI:456216"/>
        <dbReference type="EC" id="2.7.10.2"/>
    </reaction>
</comment>
<dbReference type="STRING" id="34508.A0A4U5MQK9"/>
<evidence type="ECO:0000313" key="10">
    <source>
        <dbReference type="EMBL" id="TKR71936.1"/>
    </source>
</evidence>
<dbReference type="InterPro" id="IPR050198">
    <property type="entry name" value="Non-receptor_tyrosine_kinases"/>
</dbReference>
<dbReference type="InterPro" id="IPR020635">
    <property type="entry name" value="Tyr_kinase_cat_dom"/>
</dbReference>
<dbReference type="InterPro" id="IPR001245">
    <property type="entry name" value="Ser-Thr/Tyr_kinase_cat_dom"/>
</dbReference>
<comment type="caution">
    <text evidence="10">The sequence shown here is derived from an EMBL/GenBank/DDBJ whole genome shotgun (WGS) entry which is preliminary data.</text>
</comment>
<evidence type="ECO:0000256" key="5">
    <source>
        <dbReference type="ARBA" id="ARBA00023137"/>
    </source>
</evidence>
<dbReference type="AlphaFoldDB" id="A0A4U5MQK9"/>
<proteinExistence type="inferred from homology"/>
<reference evidence="10 11" key="2">
    <citation type="journal article" date="2019" name="G3 (Bethesda)">
        <title>Hybrid Assembly of the Genome of the Entomopathogenic Nematode Steinernema carpocapsae Identifies the X-Chromosome.</title>
        <authorList>
            <person name="Serra L."/>
            <person name="Macchietto M."/>
            <person name="Macias-Munoz A."/>
            <person name="McGill C.J."/>
            <person name="Rodriguez I.M."/>
            <person name="Rodriguez B."/>
            <person name="Murad R."/>
            <person name="Mortazavi A."/>
        </authorList>
    </citation>
    <scope>NUCLEOTIDE SEQUENCE [LARGE SCALE GENOMIC DNA]</scope>
    <source>
        <strain evidence="10 11">ALL</strain>
    </source>
</reference>
<dbReference type="Pfam" id="PF07714">
    <property type="entry name" value="PK_Tyr_Ser-Thr"/>
    <property type="match status" value="1"/>
</dbReference>
<evidence type="ECO:0000256" key="6">
    <source>
        <dbReference type="PROSITE-ProRule" id="PRU00191"/>
    </source>
</evidence>
<sequence length="278" mass="31223">MIRGVKTLFKSKKLEDQPWYHGLRSCEDISTFLRAPGDWLVRATQSHNKTEIVLNVCTGSGISNMTLKMVGDNKKKYAVKVLANQAGAYPSFDSVYELCKFYKKHRLPGNIRLKKAIHRPVWLIKHKAIQYCAEKDKLGSGNFCDVFKGKFKRPKEGSSVKGGGEKICDVAIKVCHPVADKDKKEAQDARLGMLREAKLMSRYRHEHVIEFYGVACDHPPVMIVMELCPGGSLENHLRKQGTAIEVSERILYCFEAARGCDISTRSSVSTAIWLCGTV</sequence>
<evidence type="ECO:0000259" key="8">
    <source>
        <dbReference type="PROSITE" id="PS50001"/>
    </source>
</evidence>
<name>A0A4U5MQK9_STECR</name>
<dbReference type="OrthoDB" id="1924287at2759"/>
<evidence type="ECO:0000259" key="9">
    <source>
        <dbReference type="PROSITE" id="PS50011"/>
    </source>
</evidence>
<dbReference type="InterPro" id="IPR036860">
    <property type="entry name" value="SH2_dom_sf"/>
</dbReference>